<evidence type="ECO:0000313" key="2">
    <source>
        <dbReference type="EMBL" id="SDW79502.1"/>
    </source>
</evidence>
<dbReference type="InterPro" id="IPR000415">
    <property type="entry name" value="Nitroreductase-like"/>
</dbReference>
<dbReference type="NCBIfam" id="NF047509">
    <property type="entry name" value="Rv3131_FMN_oxido"/>
    <property type="match status" value="1"/>
</dbReference>
<keyword evidence="1" id="KW-0732">Signal</keyword>
<organism evidence="2 3">
    <name type="scientific">Roseicitreum antarcticum</name>
    <dbReference type="NCBI Taxonomy" id="564137"/>
    <lineage>
        <taxon>Bacteria</taxon>
        <taxon>Pseudomonadati</taxon>
        <taxon>Pseudomonadota</taxon>
        <taxon>Alphaproteobacteria</taxon>
        <taxon>Rhodobacterales</taxon>
        <taxon>Paracoccaceae</taxon>
        <taxon>Roseicitreum</taxon>
    </lineage>
</organism>
<feature type="signal peptide" evidence="1">
    <location>
        <begin position="1"/>
        <end position="19"/>
    </location>
</feature>
<dbReference type="PROSITE" id="PS51318">
    <property type="entry name" value="TAT"/>
    <property type="match status" value="1"/>
</dbReference>
<reference evidence="2 3" key="1">
    <citation type="submission" date="2016-10" db="EMBL/GenBank/DDBJ databases">
        <authorList>
            <person name="de Groot N.N."/>
        </authorList>
    </citation>
    <scope>NUCLEOTIDE SEQUENCE [LARGE SCALE GENOMIC DNA]</scope>
    <source>
        <strain evidence="2 3">CGMCC 1.8894</strain>
    </source>
</reference>
<dbReference type="OrthoDB" id="8156917at2"/>
<proteinExistence type="predicted"/>
<dbReference type="STRING" id="564137.SAMN04488238_103372"/>
<accession>A0A1H2WFS3</accession>
<name>A0A1H2WFS3_9RHOB</name>
<dbReference type="GO" id="GO:0016491">
    <property type="term" value="F:oxidoreductase activity"/>
    <property type="evidence" value="ECO:0007669"/>
    <property type="project" value="InterPro"/>
</dbReference>
<dbReference type="RefSeq" id="WP_092886972.1">
    <property type="nucleotide sequence ID" value="NZ_CP061498.1"/>
</dbReference>
<evidence type="ECO:0008006" key="4">
    <source>
        <dbReference type="Google" id="ProtNLM"/>
    </source>
</evidence>
<dbReference type="AlphaFoldDB" id="A0A1H2WFS3"/>
<dbReference type="EMBL" id="FNOM01000003">
    <property type="protein sequence ID" value="SDW79502.1"/>
    <property type="molecule type" value="Genomic_DNA"/>
</dbReference>
<sequence length="370" mass="39403">MSVSRRRAIALIGGGVVLAATASAVTFSATRTPNAALAPWKAAGLPDDPRLFALSYAILAPNPHNLQPWVAELVGADTVRIYRDPARALPQTDPFGRQLTIGMGCFVELFRIAASARGFSVETTLFPDGDAPDAPVATLTLTEGAAQDALFAHVLNRRSTKEPYADRAVDPADLAALAPLAQVVTDAPTVEALRALTLDAWMIEATTPQTHRESVELMRFGKAEINASPDGIALGGAFLESLMLAGLLTRAAQRDTTSTAFQAGVDIYTEMLLATRAYVVTTSPTNTRFDQIAAGGQWLRLNLTATARGLSMQPVSQCLQEFPEMAGPYARAHALLAPGGETVQMLGRLGYGPDVPPSPRWPMETRLRNA</sequence>
<dbReference type="SUPFAM" id="SSF55469">
    <property type="entry name" value="FMN-dependent nitroreductase-like"/>
    <property type="match status" value="1"/>
</dbReference>
<protein>
    <recommendedName>
        <fullName evidence="4">Nitroreductase family protein</fullName>
    </recommendedName>
</protein>
<feature type="chain" id="PRO_5011730788" description="Nitroreductase family protein" evidence="1">
    <location>
        <begin position="20"/>
        <end position="370"/>
    </location>
</feature>
<gene>
    <name evidence="2" type="ORF">SAMN04488238_103372</name>
</gene>
<dbReference type="Proteomes" id="UP000198539">
    <property type="component" value="Unassembled WGS sequence"/>
</dbReference>
<dbReference type="Gene3D" id="3.40.109.10">
    <property type="entry name" value="NADH Oxidase"/>
    <property type="match status" value="1"/>
</dbReference>
<evidence type="ECO:0000313" key="3">
    <source>
        <dbReference type="Proteomes" id="UP000198539"/>
    </source>
</evidence>
<keyword evidence="3" id="KW-1185">Reference proteome</keyword>
<dbReference type="InterPro" id="IPR006311">
    <property type="entry name" value="TAT_signal"/>
</dbReference>
<evidence type="ECO:0000256" key="1">
    <source>
        <dbReference type="SAM" id="SignalP"/>
    </source>
</evidence>